<proteinExistence type="predicted"/>
<dbReference type="PANTHER" id="PTHR30336:SF4">
    <property type="entry name" value="ENVELOPE BIOGENESIS FACTOR ELYC"/>
    <property type="match status" value="1"/>
</dbReference>
<feature type="domain" description="DUF218" evidence="2">
    <location>
        <begin position="75"/>
        <end position="237"/>
    </location>
</feature>
<protein>
    <submittedName>
        <fullName evidence="3">Uncharacterized SAM-binding protein YcdF, DUF218 family</fullName>
    </submittedName>
</protein>
<feature type="transmembrane region" description="Helical" evidence="1">
    <location>
        <begin position="35"/>
        <end position="53"/>
    </location>
</feature>
<dbReference type="InterPro" id="IPR003848">
    <property type="entry name" value="DUF218"/>
</dbReference>
<keyword evidence="1" id="KW-0812">Transmembrane</keyword>
<dbReference type="InterPro" id="IPR051599">
    <property type="entry name" value="Cell_Envelope_Assoc"/>
</dbReference>
<organism evidence="3 4">
    <name type="scientific">Rhodonellum ikkaensis</name>
    <dbReference type="NCBI Taxonomy" id="336829"/>
    <lineage>
        <taxon>Bacteria</taxon>
        <taxon>Pseudomonadati</taxon>
        <taxon>Bacteroidota</taxon>
        <taxon>Cytophagia</taxon>
        <taxon>Cytophagales</taxon>
        <taxon>Cytophagaceae</taxon>
        <taxon>Rhodonellum</taxon>
    </lineage>
</organism>
<evidence type="ECO:0000313" key="3">
    <source>
        <dbReference type="EMBL" id="SDZ40409.1"/>
    </source>
</evidence>
<reference evidence="3 4" key="1">
    <citation type="submission" date="2016-10" db="EMBL/GenBank/DDBJ databases">
        <authorList>
            <person name="Varghese N."/>
            <person name="Submissions S."/>
        </authorList>
    </citation>
    <scope>NUCLEOTIDE SEQUENCE [LARGE SCALE GENOMIC DNA]</scope>
    <source>
        <strain evidence="3 4">DSM 17997</strain>
    </source>
</reference>
<dbReference type="Proteomes" id="UP000199663">
    <property type="component" value="Unassembled WGS sequence"/>
</dbReference>
<sequence>MLVLTSVLSGFFFSVEFVLLLLLLFFFFKKEKSPAISLLGLLFFLILMSPLSAKLVHWQERKFVSLQEVPEDFPVILVLGAGGVPEEGLSVYQRLDHAVLQRTLEGIRLWKLHPEKLLVFSSRGREGFVSQASMYAAVAMEQGVDPLQIQLIEKGVTTETEALDFIGEFPEVRKIVLVSSALHLSRASRIFERVGLEVIAAPADFQIKIHPGGNRLNWFPSLRSLVKWNALLHEGIGLLWVEIRVMLGLFPVSESLVSGKLHVEASQ</sequence>
<accession>A0A1H3STG1</accession>
<keyword evidence="1" id="KW-1133">Transmembrane helix</keyword>
<dbReference type="Pfam" id="PF02698">
    <property type="entry name" value="DUF218"/>
    <property type="match status" value="1"/>
</dbReference>
<keyword evidence="1" id="KW-0472">Membrane</keyword>
<gene>
    <name evidence="3" type="ORF">SAMN05444412_11328</name>
</gene>
<dbReference type="EMBL" id="FNQC01000013">
    <property type="protein sequence ID" value="SDZ40409.1"/>
    <property type="molecule type" value="Genomic_DNA"/>
</dbReference>
<feature type="transmembrane region" description="Helical" evidence="1">
    <location>
        <begin position="6"/>
        <end position="28"/>
    </location>
</feature>
<evidence type="ECO:0000256" key="1">
    <source>
        <dbReference type="SAM" id="Phobius"/>
    </source>
</evidence>
<dbReference type="PANTHER" id="PTHR30336">
    <property type="entry name" value="INNER MEMBRANE PROTEIN, PROBABLE PERMEASE"/>
    <property type="match status" value="1"/>
</dbReference>
<dbReference type="RefSeq" id="WP_019599134.1">
    <property type="nucleotide sequence ID" value="NZ_FNQC01000013.1"/>
</dbReference>
<comment type="caution">
    <text evidence="3">The sequence shown here is derived from an EMBL/GenBank/DDBJ whole genome shotgun (WGS) entry which is preliminary data.</text>
</comment>
<dbReference type="CDD" id="cd06259">
    <property type="entry name" value="YdcF-like"/>
    <property type="match status" value="1"/>
</dbReference>
<keyword evidence="4" id="KW-1185">Reference proteome</keyword>
<evidence type="ECO:0000259" key="2">
    <source>
        <dbReference type="Pfam" id="PF02698"/>
    </source>
</evidence>
<name>A0A1H3STG1_9BACT</name>
<evidence type="ECO:0000313" key="4">
    <source>
        <dbReference type="Proteomes" id="UP000199663"/>
    </source>
</evidence>